<dbReference type="Proteomes" id="UP000663868">
    <property type="component" value="Unassembled WGS sequence"/>
</dbReference>
<evidence type="ECO:0000313" key="2">
    <source>
        <dbReference type="EMBL" id="CAF4441848.1"/>
    </source>
</evidence>
<feature type="compositionally biased region" description="Low complexity" evidence="1">
    <location>
        <begin position="11"/>
        <end position="24"/>
    </location>
</feature>
<evidence type="ECO:0000313" key="3">
    <source>
        <dbReference type="Proteomes" id="UP000663868"/>
    </source>
</evidence>
<feature type="region of interest" description="Disordered" evidence="1">
    <location>
        <begin position="1"/>
        <end position="24"/>
    </location>
</feature>
<organism evidence="2 3">
    <name type="scientific">Adineta steineri</name>
    <dbReference type="NCBI Taxonomy" id="433720"/>
    <lineage>
        <taxon>Eukaryota</taxon>
        <taxon>Metazoa</taxon>
        <taxon>Spiralia</taxon>
        <taxon>Gnathifera</taxon>
        <taxon>Rotifera</taxon>
        <taxon>Eurotatoria</taxon>
        <taxon>Bdelloidea</taxon>
        <taxon>Adinetida</taxon>
        <taxon>Adinetidae</taxon>
        <taxon>Adineta</taxon>
    </lineage>
</organism>
<dbReference type="AlphaFoldDB" id="A0A820RI56"/>
<gene>
    <name evidence="2" type="ORF">KXQ929_LOCUS53438</name>
</gene>
<sequence length="147" mass="16564">QHITELHLKNKSNNNSNITSSESEQQEIMNNLSMGLGKINDGDDIFDSIDDDIEAIVMDADCETDILNSASFFDSINTDESIPELLLMIKRSYMLFILKLREEYLLPQGVTNIISTYIVTLIRHLEILLNKKAVLPSAYIYSSSTSS</sequence>
<feature type="non-terminal residue" evidence="2">
    <location>
        <position position="147"/>
    </location>
</feature>
<feature type="non-terminal residue" evidence="2">
    <location>
        <position position="1"/>
    </location>
</feature>
<dbReference type="EMBL" id="CAJOBB010030180">
    <property type="protein sequence ID" value="CAF4441848.1"/>
    <property type="molecule type" value="Genomic_DNA"/>
</dbReference>
<protein>
    <submittedName>
        <fullName evidence="2">Uncharacterized protein</fullName>
    </submittedName>
</protein>
<evidence type="ECO:0000256" key="1">
    <source>
        <dbReference type="SAM" id="MobiDB-lite"/>
    </source>
</evidence>
<name>A0A820RI56_9BILA</name>
<reference evidence="2" key="1">
    <citation type="submission" date="2021-02" db="EMBL/GenBank/DDBJ databases">
        <authorList>
            <person name="Nowell W R."/>
        </authorList>
    </citation>
    <scope>NUCLEOTIDE SEQUENCE</scope>
</reference>
<comment type="caution">
    <text evidence="2">The sequence shown here is derived from an EMBL/GenBank/DDBJ whole genome shotgun (WGS) entry which is preliminary data.</text>
</comment>
<accession>A0A820RI56</accession>
<proteinExistence type="predicted"/>